<dbReference type="PROSITE" id="PS50943">
    <property type="entry name" value="HTH_CROC1"/>
    <property type="match status" value="1"/>
</dbReference>
<dbReference type="AlphaFoldDB" id="A0A5M9ZVT1"/>
<proteinExistence type="inferred from homology"/>
<evidence type="ECO:0000313" key="9">
    <source>
        <dbReference type="EMBL" id="KAA8830667.1"/>
    </source>
</evidence>
<keyword evidence="4 9" id="KW-0808">Transferase</keyword>
<dbReference type="Pfam" id="PF01381">
    <property type="entry name" value="HTH_3"/>
    <property type="match status" value="1"/>
</dbReference>
<dbReference type="InterPro" id="IPR010982">
    <property type="entry name" value="Lambda_DNA-bd_dom_sf"/>
</dbReference>
<evidence type="ECO:0000256" key="7">
    <source>
        <dbReference type="SAM" id="MobiDB-lite"/>
    </source>
</evidence>
<dbReference type="RefSeq" id="WP_150381035.1">
    <property type="nucleotide sequence ID" value="NZ_RZUI01000004.1"/>
</dbReference>
<dbReference type="CDD" id="cd00093">
    <property type="entry name" value="HTH_XRE"/>
    <property type="match status" value="1"/>
</dbReference>
<comment type="cofactor">
    <cofactor evidence="1">
        <name>pyridoxal 5'-phosphate</name>
        <dbReference type="ChEBI" id="CHEBI:597326"/>
    </cofactor>
</comment>
<dbReference type="Gene3D" id="1.10.260.40">
    <property type="entry name" value="lambda repressor-like DNA-binding domains"/>
    <property type="match status" value="1"/>
</dbReference>
<accession>A0A5M9ZVT1</accession>
<dbReference type="Gene3D" id="3.40.640.10">
    <property type="entry name" value="Type I PLP-dependent aspartate aminotransferase-like (Major domain)"/>
    <property type="match status" value="1"/>
</dbReference>
<comment type="similarity">
    <text evidence="2">Belongs to the class-I pyridoxal-phosphate-dependent aminotransferase family.</text>
</comment>
<dbReference type="Proteomes" id="UP000412028">
    <property type="component" value="Unassembled WGS sequence"/>
</dbReference>
<dbReference type="GO" id="GO:0030170">
    <property type="term" value="F:pyridoxal phosphate binding"/>
    <property type="evidence" value="ECO:0007669"/>
    <property type="project" value="InterPro"/>
</dbReference>
<evidence type="ECO:0000256" key="5">
    <source>
        <dbReference type="ARBA" id="ARBA00022898"/>
    </source>
</evidence>
<protein>
    <recommendedName>
        <fullName evidence="6">alanine transaminase</fullName>
        <ecNumber evidence="6">2.6.1.2</ecNumber>
    </recommendedName>
</protein>
<evidence type="ECO:0000259" key="8">
    <source>
        <dbReference type="PROSITE" id="PS50943"/>
    </source>
</evidence>
<feature type="compositionally biased region" description="Polar residues" evidence="7">
    <location>
        <begin position="90"/>
        <end position="111"/>
    </location>
</feature>
<dbReference type="InterPro" id="IPR004839">
    <property type="entry name" value="Aminotransferase_I/II_large"/>
</dbReference>
<dbReference type="EC" id="2.6.1.2" evidence="6"/>
<dbReference type="InterPro" id="IPR051926">
    <property type="entry name" value="Ala_Aminotransferase"/>
</dbReference>
<evidence type="ECO:0000256" key="1">
    <source>
        <dbReference type="ARBA" id="ARBA00001933"/>
    </source>
</evidence>
<comment type="caution">
    <text evidence="9">The sequence shown here is derived from an EMBL/GenBank/DDBJ whole genome shotgun (WGS) entry which is preliminary data.</text>
</comment>
<dbReference type="EMBL" id="RZUI01000004">
    <property type="protein sequence ID" value="KAA8830667.1"/>
    <property type="molecule type" value="Genomic_DNA"/>
</dbReference>
<name>A0A5M9ZVT1_9BIFI</name>
<organism evidence="9 10">
    <name type="scientific">Bifidobacterium tissieri</name>
    <dbReference type="NCBI Taxonomy" id="1630162"/>
    <lineage>
        <taxon>Bacteria</taxon>
        <taxon>Bacillati</taxon>
        <taxon>Actinomycetota</taxon>
        <taxon>Actinomycetes</taxon>
        <taxon>Bifidobacteriales</taxon>
        <taxon>Bifidobacteriaceae</taxon>
        <taxon>Bifidobacterium</taxon>
    </lineage>
</organism>
<feature type="domain" description="HTH cro/C1-type" evidence="8">
    <location>
        <begin position="37"/>
        <end position="69"/>
    </location>
</feature>
<evidence type="ECO:0000256" key="3">
    <source>
        <dbReference type="ARBA" id="ARBA00022576"/>
    </source>
</evidence>
<gene>
    <name evidence="9" type="ORF">EMO89_04150</name>
</gene>
<dbReference type="InterPro" id="IPR015421">
    <property type="entry name" value="PyrdxlP-dep_Trfase_major"/>
</dbReference>
<dbReference type="GO" id="GO:0003677">
    <property type="term" value="F:DNA binding"/>
    <property type="evidence" value="ECO:0007669"/>
    <property type="project" value="InterPro"/>
</dbReference>
<keyword evidence="3 9" id="KW-0032">Aminotransferase</keyword>
<evidence type="ECO:0000256" key="6">
    <source>
        <dbReference type="ARBA" id="ARBA00026106"/>
    </source>
</evidence>
<evidence type="ECO:0000256" key="4">
    <source>
        <dbReference type="ARBA" id="ARBA00022679"/>
    </source>
</evidence>
<dbReference type="OrthoDB" id="9763453at2"/>
<evidence type="ECO:0000313" key="10">
    <source>
        <dbReference type="Proteomes" id="UP000412028"/>
    </source>
</evidence>
<dbReference type="InterPro" id="IPR001387">
    <property type="entry name" value="Cro/C1-type_HTH"/>
</dbReference>
<dbReference type="GO" id="GO:0004021">
    <property type="term" value="F:L-alanine:2-oxoglutarate aminotransferase activity"/>
    <property type="evidence" value="ECO:0007669"/>
    <property type="project" value="UniProtKB-EC"/>
</dbReference>
<sequence length="540" mass="60354">MSRETFAKRLNSAMSLRHMKQIDVVRAAQRKGLKLGKSHISQYVSGKTVPRIETLRFLAATLNVSDQWLHGDDVPMERGSDTDSKHDSFAPTSPANEFVTTEPSAAESLSSPVFDDRPRTETHPTTPSITISEGHPMRRFTKSTKLDNVLYDVRGPVVDEAARMEATGTHVLKLNIGNPAPFGFRTPDEVIYDMAHQLPDCEGYSASKGLFSARKAIMQYSQLKNLPNVSIDDIYTGNGVSELINLSMSALLDNGDEVLIPSPDYPLWTACVNLAGGTAVHYLCDEQSEWYPDIDDMRAKITDKTKAIVVINPNNPTGALYPKEVLQQIVDLAREHQLMIFSDEIYDRLVMDGLQHISIASMAPDLFCVTFSGLSKSHMIAGYRVGWMVLSGNKNIAKDYIEGINMLTNMRICSNVPAQSIVQTALGGHQSVNDYIVPGGRIYEQRDYIYNALNAIPGVTAVKPKAAFYIFPKLDVKKFNITDDEQFALDLLHDERILITRGGGFNWHEPDHFRIVYLPRIEVLKDATTKLTDFLSYYRQ</sequence>
<evidence type="ECO:0000256" key="2">
    <source>
        <dbReference type="ARBA" id="ARBA00007441"/>
    </source>
</evidence>
<dbReference type="InterPro" id="IPR015422">
    <property type="entry name" value="PyrdxlP-dep_Trfase_small"/>
</dbReference>
<dbReference type="SUPFAM" id="SSF53383">
    <property type="entry name" value="PLP-dependent transferases"/>
    <property type="match status" value="1"/>
</dbReference>
<dbReference type="PANTHER" id="PTHR43488:SF2">
    <property type="entry name" value="GLUTAMATE-PYRUVATE AMINOTRANSFERASE ALAA"/>
    <property type="match status" value="1"/>
</dbReference>
<dbReference type="InterPro" id="IPR015424">
    <property type="entry name" value="PyrdxlP-dep_Trfase"/>
</dbReference>
<keyword evidence="5" id="KW-0663">Pyridoxal phosphate</keyword>
<reference evidence="9 10" key="1">
    <citation type="journal article" date="2019" name="Syst. Appl. Microbiol.">
        <title>Characterization of Bifidobacterium species in feaces of the Egyptian fruit bat: Description of B. vespertilionis sp. nov. and B. rousetti sp. nov.</title>
        <authorList>
            <person name="Modesto M."/>
            <person name="Satti M."/>
            <person name="Watanabe K."/>
            <person name="Puglisi E."/>
            <person name="Morelli L."/>
            <person name="Huang C.-H."/>
            <person name="Liou J.-S."/>
            <person name="Miyashita M."/>
            <person name="Tamura T."/>
            <person name="Saito S."/>
            <person name="Mori K."/>
            <person name="Huang L."/>
            <person name="Sciavilla P."/>
            <person name="Sandri C."/>
            <person name="Spiezio C."/>
            <person name="Vitali F."/>
            <person name="Cavalieri D."/>
            <person name="Perpetuini G."/>
            <person name="Tofalo R."/>
            <person name="Bonetti A."/>
            <person name="Arita M."/>
            <person name="Mattarelli P."/>
        </authorList>
    </citation>
    <scope>NUCLEOTIDE SEQUENCE [LARGE SCALE GENOMIC DNA]</scope>
    <source>
        <strain evidence="9 10">RST7</strain>
    </source>
</reference>
<dbReference type="SUPFAM" id="SSF47413">
    <property type="entry name" value="lambda repressor-like DNA-binding domains"/>
    <property type="match status" value="1"/>
</dbReference>
<feature type="region of interest" description="Disordered" evidence="7">
    <location>
        <begin position="72"/>
        <end position="133"/>
    </location>
</feature>
<dbReference type="Gene3D" id="3.90.1150.10">
    <property type="entry name" value="Aspartate Aminotransferase, domain 1"/>
    <property type="match status" value="1"/>
</dbReference>
<dbReference type="PANTHER" id="PTHR43488">
    <property type="entry name" value="GLUTAMATE-PYRUVATE AMINOTRANSFERASE ALAA"/>
    <property type="match status" value="1"/>
</dbReference>
<dbReference type="CDD" id="cd00609">
    <property type="entry name" value="AAT_like"/>
    <property type="match status" value="1"/>
</dbReference>
<feature type="compositionally biased region" description="Basic and acidic residues" evidence="7">
    <location>
        <begin position="72"/>
        <end position="88"/>
    </location>
</feature>
<dbReference type="Pfam" id="PF00155">
    <property type="entry name" value="Aminotran_1_2"/>
    <property type="match status" value="1"/>
</dbReference>